<evidence type="ECO:0000313" key="1">
    <source>
        <dbReference type="EMBL" id="EQD26942.1"/>
    </source>
</evidence>
<comment type="caution">
    <text evidence="1">The sequence shown here is derived from an EMBL/GenBank/DDBJ whole genome shotgun (WGS) entry which is preliminary data.</text>
</comment>
<dbReference type="InterPro" id="IPR038069">
    <property type="entry name" value="Pelota/DOM34_N"/>
</dbReference>
<evidence type="ECO:0008006" key="2">
    <source>
        <dbReference type="Google" id="ProtNLM"/>
    </source>
</evidence>
<name>T0Y4S5_9ZZZZ</name>
<dbReference type="EMBL" id="AUZZ01011244">
    <property type="protein sequence ID" value="EQD26942.1"/>
    <property type="molecule type" value="Genomic_DNA"/>
</dbReference>
<feature type="non-terminal residue" evidence="1">
    <location>
        <position position="46"/>
    </location>
</feature>
<reference evidence="1" key="1">
    <citation type="submission" date="2013-08" db="EMBL/GenBank/DDBJ databases">
        <authorList>
            <person name="Mendez C."/>
            <person name="Richter M."/>
            <person name="Ferrer M."/>
            <person name="Sanchez J."/>
        </authorList>
    </citation>
    <scope>NUCLEOTIDE SEQUENCE</scope>
</reference>
<dbReference type="AlphaFoldDB" id="T0Y4S5"/>
<sequence length="46" mass="5504">MKIIRFRESENTLIVKLDTLEDLWAIQRITFPGDLVKSKSLRRFKP</sequence>
<dbReference type="SUPFAM" id="SSF159065">
    <property type="entry name" value="Dom34/Pelota N-terminal domain-like"/>
    <property type="match status" value="1"/>
</dbReference>
<dbReference type="Gene3D" id="2.30.30.870">
    <property type="entry name" value="Pelota, domain A"/>
    <property type="match status" value="1"/>
</dbReference>
<organism evidence="1">
    <name type="scientific">mine drainage metagenome</name>
    <dbReference type="NCBI Taxonomy" id="410659"/>
    <lineage>
        <taxon>unclassified sequences</taxon>
        <taxon>metagenomes</taxon>
        <taxon>ecological metagenomes</taxon>
    </lineage>
</organism>
<proteinExistence type="predicted"/>
<gene>
    <name evidence="1" type="ORF">B2A_15444</name>
</gene>
<reference evidence="1" key="2">
    <citation type="journal article" date="2014" name="ISME J.">
        <title>Microbial stratification in low pH oxic and suboxic macroscopic growths along an acid mine drainage.</title>
        <authorList>
            <person name="Mendez-Garcia C."/>
            <person name="Mesa V."/>
            <person name="Sprenger R.R."/>
            <person name="Richter M."/>
            <person name="Diez M.S."/>
            <person name="Solano J."/>
            <person name="Bargiela R."/>
            <person name="Golyshina O.V."/>
            <person name="Manteca A."/>
            <person name="Ramos J.L."/>
            <person name="Gallego J.R."/>
            <person name="Llorente I."/>
            <person name="Martins Dos Santos V.A."/>
            <person name="Jensen O.N."/>
            <person name="Pelaez A.I."/>
            <person name="Sanchez J."/>
            <person name="Ferrer M."/>
        </authorList>
    </citation>
    <scope>NUCLEOTIDE SEQUENCE</scope>
</reference>
<protein>
    <recommendedName>
        <fullName evidence="2">mRNA surveillance protein Pelota</fullName>
    </recommendedName>
</protein>
<accession>T0Y4S5</accession>